<evidence type="ECO:0000313" key="3">
    <source>
        <dbReference type="Proteomes" id="UP000366872"/>
    </source>
</evidence>
<evidence type="ECO:0000259" key="1">
    <source>
        <dbReference type="Pfam" id="PF01208"/>
    </source>
</evidence>
<organism evidence="2 3">
    <name type="scientific">Pontiella desulfatans</name>
    <dbReference type="NCBI Taxonomy" id="2750659"/>
    <lineage>
        <taxon>Bacteria</taxon>
        <taxon>Pseudomonadati</taxon>
        <taxon>Kiritimatiellota</taxon>
        <taxon>Kiritimatiellia</taxon>
        <taxon>Kiritimatiellales</taxon>
        <taxon>Pontiellaceae</taxon>
        <taxon>Pontiella</taxon>
    </lineage>
</organism>
<dbReference type="Proteomes" id="UP000366872">
    <property type="component" value="Unassembled WGS sequence"/>
</dbReference>
<keyword evidence="3" id="KW-1185">Reference proteome</keyword>
<dbReference type="Gene3D" id="3.20.20.210">
    <property type="match status" value="1"/>
</dbReference>
<reference evidence="2 3" key="1">
    <citation type="submission" date="2019-04" db="EMBL/GenBank/DDBJ databases">
        <authorList>
            <person name="Van Vliet M D."/>
        </authorList>
    </citation>
    <scope>NUCLEOTIDE SEQUENCE [LARGE SCALE GENOMIC DNA]</scope>
    <source>
        <strain evidence="2 3">F1</strain>
    </source>
</reference>
<proteinExistence type="predicted"/>
<dbReference type="GO" id="GO:0004853">
    <property type="term" value="F:uroporphyrinogen decarboxylase activity"/>
    <property type="evidence" value="ECO:0007669"/>
    <property type="project" value="InterPro"/>
</dbReference>
<name>A0A6C2U8C3_PONDE</name>
<dbReference type="PANTHER" id="PTHR47099">
    <property type="entry name" value="METHYLCOBAMIDE:COM METHYLTRANSFERASE MTBA"/>
    <property type="match status" value="1"/>
</dbReference>
<dbReference type="EMBL" id="CAAHFG010000003">
    <property type="protein sequence ID" value="VGO16205.1"/>
    <property type="molecule type" value="Genomic_DNA"/>
</dbReference>
<dbReference type="SUPFAM" id="SSF51726">
    <property type="entry name" value="UROD/MetE-like"/>
    <property type="match status" value="1"/>
</dbReference>
<protein>
    <recommendedName>
        <fullName evidence="1">Uroporphyrinogen decarboxylase (URO-D) domain-containing protein</fullName>
    </recommendedName>
</protein>
<dbReference type="InterPro" id="IPR000257">
    <property type="entry name" value="Uroporphyrinogen_deCOase"/>
</dbReference>
<dbReference type="InterPro" id="IPR038071">
    <property type="entry name" value="UROD/MetE-like_sf"/>
</dbReference>
<dbReference type="AlphaFoldDB" id="A0A6C2U8C3"/>
<gene>
    <name evidence="2" type="ORF">PDESU_04796</name>
</gene>
<dbReference type="InterPro" id="IPR052024">
    <property type="entry name" value="Methanogen_methyltrans"/>
</dbReference>
<accession>A0A6C2U8C3</accession>
<evidence type="ECO:0000313" key="2">
    <source>
        <dbReference type="EMBL" id="VGO16205.1"/>
    </source>
</evidence>
<feature type="domain" description="Uroporphyrinogen decarboxylase (URO-D)" evidence="1">
    <location>
        <begin position="147"/>
        <end position="337"/>
    </location>
</feature>
<dbReference type="RefSeq" id="WP_136081749.1">
    <property type="nucleotide sequence ID" value="NZ_CAAHFG010000003.1"/>
</dbReference>
<sequence length="344" mass="39902">MKTDPLSREEVIAVIEGKATQTRVPNLVQFWVHPEEFGAQQNEVLDLLDRYPMDAQAIPFNIPTVFDAPADDPEYRWVNFKNPREGETHGIDEIVAIEDWDAQLEGVLTNFPNPDYENLFPENPESDGRYRLGYWWYFFFERFWSLRGMTNSLMDFYEYPDEVHELFDKLADFYCRMLERAKNELNLDGVFVSDDLGTQANTFFNPDLFDEFFAPYYKRVIGKAHELGMHFWLHSCGNIEKIIPKLIEAGVDVLHPIQKYTMEEKNIADQFGKDLCIWAGFDVQQTIPWGTTEEVREEVRFLIDTYARPEGRLMITAGNGINADCPIPSLEALLDETVKYGSAT</sequence>
<dbReference type="PANTHER" id="PTHR47099:SF1">
    <property type="entry name" value="METHYLCOBAMIDE:COM METHYLTRANSFERASE MTBA"/>
    <property type="match status" value="1"/>
</dbReference>
<dbReference type="Pfam" id="PF01208">
    <property type="entry name" value="URO-D"/>
    <property type="match status" value="1"/>
</dbReference>
<dbReference type="GO" id="GO:0006779">
    <property type="term" value="P:porphyrin-containing compound biosynthetic process"/>
    <property type="evidence" value="ECO:0007669"/>
    <property type="project" value="InterPro"/>
</dbReference>